<accession>A0ABN0Y1F6</accession>
<dbReference type="PANTHER" id="PTHR30461:SF23">
    <property type="entry name" value="DNA RECOMBINASE-RELATED"/>
    <property type="match status" value="1"/>
</dbReference>
<proteinExistence type="predicted"/>
<comment type="caution">
    <text evidence="3">The sequence shown here is derived from an EMBL/GenBank/DDBJ whole genome shotgun (WGS) entry which is preliminary data.</text>
</comment>
<evidence type="ECO:0000256" key="1">
    <source>
        <dbReference type="SAM" id="MobiDB-lite"/>
    </source>
</evidence>
<evidence type="ECO:0000313" key="3">
    <source>
        <dbReference type="EMBL" id="GAA0379945.1"/>
    </source>
</evidence>
<sequence length="137" mass="15131">MGAAAQLERGLINKRLRNGRKNKATQGGYAYGSPRYGKKSVNKELVDDDIEDKGKGCARELRAEGLSYREICDTLAEEGVRTKKGGKWHPSTVQRMLDGDARARHIEQDTRTRDFRKKEAARAKAGRVLGKVAASTG</sequence>
<protein>
    <recommendedName>
        <fullName evidence="2">Resolvase/invertase-type recombinase catalytic domain-containing protein</fullName>
    </recommendedName>
</protein>
<name>A0ABN0Y1F6_9ACTN</name>
<dbReference type="InterPro" id="IPR006119">
    <property type="entry name" value="Resolv_N"/>
</dbReference>
<organism evidence="3 4">
    <name type="scientific">Streptomyces blastmyceticus</name>
    <dbReference type="NCBI Taxonomy" id="68180"/>
    <lineage>
        <taxon>Bacteria</taxon>
        <taxon>Bacillati</taxon>
        <taxon>Actinomycetota</taxon>
        <taxon>Actinomycetes</taxon>
        <taxon>Kitasatosporales</taxon>
        <taxon>Streptomycetaceae</taxon>
        <taxon>Streptomyces</taxon>
    </lineage>
</organism>
<dbReference type="Pfam" id="PF07508">
    <property type="entry name" value="Recombinase"/>
    <property type="match status" value="1"/>
</dbReference>
<dbReference type="PROSITE" id="PS51736">
    <property type="entry name" value="RECOMBINASES_3"/>
    <property type="match status" value="1"/>
</dbReference>
<dbReference type="PANTHER" id="PTHR30461">
    <property type="entry name" value="DNA-INVERTASE FROM LAMBDOID PROPHAGE"/>
    <property type="match status" value="1"/>
</dbReference>
<dbReference type="InterPro" id="IPR050639">
    <property type="entry name" value="SSR_resolvase"/>
</dbReference>
<keyword evidence="4" id="KW-1185">Reference proteome</keyword>
<evidence type="ECO:0000313" key="4">
    <source>
        <dbReference type="Proteomes" id="UP001500063"/>
    </source>
</evidence>
<dbReference type="InterPro" id="IPR038109">
    <property type="entry name" value="DNA_bind_recomb_sf"/>
</dbReference>
<evidence type="ECO:0000259" key="2">
    <source>
        <dbReference type="PROSITE" id="PS51736"/>
    </source>
</evidence>
<feature type="compositionally biased region" description="Basic residues" evidence="1">
    <location>
        <begin position="13"/>
        <end position="23"/>
    </location>
</feature>
<dbReference type="InterPro" id="IPR011109">
    <property type="entry name" value="DNA_bind_recombinase_dom"/>
</dbReference>
<dbReference type="Gene3D" id="3.90.1750.20">
    <property type="entry name" value="Putative Large Serine Recombinase, Chain B, Domain 2"/>
    <property type="match status" value="1"/>
</dbReference>
<feature type="region of interest" description="Disordered" evidence="1">
    <location>
        <begin position="13"/>
        <end position="36"/>
    </location>
</feature>
<dbReference type="EMBL" id="BAAABW010000040">
    <property type="protein sequence ID" value="GAA0379945.1"/>
    <property type="molecule type" value="Genomic_DNA"/>
</dbReference>
<dbReference type="RefSeq" id="WP_344124143.1">
    <property type="nucleotide sequence ID" value="NZ_BAAABW010000040.1"/>
</dbReference>
<feature type="domain" description="Resolvase/invertase-type recombinase catalytic" evidence="2">
    <location>
        <begin position="1"/>
        <end position="27"/>
    </location>
</feature>
<reference evidence="3 4" key="1">
    <citation type="journal article" date="2019" name="Int. J. Syst. Evol. Microbiol.">
        <title>The Global Catalogue of Microorganisms (GCM) 10K type strain sequencing project: providing services to taxonomists for standard genome sequencing and annotation.</title>
        <authorList>
            <consortium name="The Broad Institute Genomics Platform"/>
            <consortium name="The Broad Institute Genome Sequencing Center for Infectious Disease"/>
            <person name="Wu L."/>
            <person name="Ma J."/>
        </authorList>
    </citation>
    <scope>NUCLEOTIDE SEQUENCE [LARGE SCALE GENOMIC DNA]</scope>
    <source>
        <strain evidence="3 4">JCM 4565</strain>
    </source>
</reference>
<dbReference type="Proteomes" id="UP001500063">
    <property type="component" value="Unassembled WGS sequence"/>
</dbReference>
<gene>
    <name evidence="3" type="ORF">GCM10010319_68100</name>
</gene>